<dbReference type="PROSITE" id="PS00409">
    <property type="entry name" value="PROKAR_NTER_METHYL"/>
    <property type="match status" value="1"/>
</dbReference>
<dbReference type="AlphaFoldDB" id="A0AA37TQ70"/>
<accession>A0AA37TQ70</accession>
<dbReference type="SUPFAM" id="SSF54523">
    <property type="entry name" value="Pili subunits"/>
    <property type="match status" value="1"/>
</dbReference>
<dbReference type="InterPro" id="IPR012902">
    <property type="entry name" value="N_methyl_site"/>
</dbReference>
<keyword evidence="1" id="KW-0472">Membrane</keyword>
<keyword evidence="1" id="KW-0812">Transmembrane</keyword>
<comment type="caution">
    <text evidence="2">The sequence shown here is derived from an EMBL/GenBank/DDBJ whole genome shotgun (WGS) entry which is preliminary data.</text>
</comment>
<protein>
    <submittedName>
        <fullName evidence="2">Type IV pilin</fullName>
    </submittedName>
</protein>
<keyword evidence="1" id="KW-1133">Transmembrane helix</keyword>
<evidence type="ECO:0000256" key="1">
    <source>
        <dbReference type="SAM" id="Phobius"/>
    </source>
</evidence>
<dbReference type="EMBL" id="BSPO01000001">
    <property type="protein sequence ID" value="GLS82347.1"/>
    <property type="molecule type" value="Genomic_DNA"/>
</dbReference>
<dbReference type="RefSeq" id="WP_095497897.1">
    <property type="nucleotide sequence ID" value="NZ_BSPO01000001.1"/>
</dbReference>
<evidence type="ECO:0000313" key="3">
    <source>
        <dbReference type="Proteomes" id="UP001157439"/>
    </source>
</evidence>
<sequence length="180" mass="19957">MKQQNKGFTLIEMVVVIVVLGVLVAVATPKFINLKRDAHVTSLQTIEGSLQSANALIFTKAVLQGAEKVGRANPRRRDLGQVQLDDTTVVQTNFGYLSNSGRNDNRSIANLETILNVDSITRLRNNRTVAASGFGMDAKNRNEFHFFPAGFNRTQLCRLEYESAQAPGEQPQYRVITDDC</sequence>
<gene>
    <name evidence="2" type="ORF">GCM10007894_03240</name>
</gene>
<organism evidence="2 3">
    <name type="scientific">Paraferrimonas haliotis</name>
    <dbReference type="NCBI Taxonomy" id="2013866"/>
    <lineage>
        <taxon>Bacteria</taxon>
        <taxon>Pseudomonadati</taxon>
        <taxon>Pseudomonadota</taxon>
        <taxon>Gammaproteobacteria</taxon>
        <taxon>Alteromonadales</taxon>
        <taxon>Ferrimonadaceae</taxon>
        <taxon>Paraferrimonas</taxon>
    </lineage>
</organism>
<dbReference type="NCBIfam" id="TIGR02532">
    <property type="entry name" value="IV_pilin_GFxxxE"/>
    <property type="match status" value="1"/>
</dbReference>
<proteinExistence type="predicted"/>
<dbReference type="Gene3D" id="3.30.700.10">
    <property type="entry name" value="Glycoprotein, Type 4 Pilin"/>
    <property type="match status" value="1"/>
</dbReference>
<feature type="transmembrane region" description="Helical" evidence="1">
    <location>
        <begin position="7"/>
        <end position="27"/>
    </location>
</feature>
<keyword evidence="3" id="KW-1185">Reference proteome</keyword>
<dbReference type="Proteomes" id="UP001157439">
    <property type="component" value="Unassembled WGS sequence"/>
</dbReference>
<name>A0AA37TQ70_9GAMM</name>
<reference evidence="2 3" key="1">
    <citation type="journal article" date="2014" name="Int. J. Syst. Evol. Microbiol.">
        <title>Complete genome sequence of Corynebacterium casei LMG S-19264T (=DSM 44701T), isolated from a smear-ripened cheese.</title>
        <authorList>
            <consortium name="US DOE Joint Genome Institute (JGI-PGF)"/>
            <person name="Walter F."/>
            <person name="Albersmeier A."/>
            <person name="Kalinowski J."/>
            <person name="Ruckert C."/>
        </authorList>
    </citation>
    <scope>NUCLEOTIDE SEQUENCE [LARGE SCALE GENOMIC DNA]</scope>
    <source>
        <strain evidence="2 3">NBRC 112785</strain>
    </source>
</reference>
<dbReference type="InterPro" id="IPR045584">
    <property type="entry name" value="Pilin-like"/>
</dbReference>
<dbReference type="Pfam" id="PF07963">
    <property type="entry name" value="N_methyl"/>
    <property type="match status" value="1"/>
</dbReference>
<evidence type="ECO:0000313" key="2">
    <source>
        <dbReference type="EMBL" id="GLS82347.1"/>
    </source>
</evidence>